<evidence type="ECO:0000313" key="1">
    <source>
        <dbReference type="EMBL" id="OWQ93743.1"/>
    </source>
</evidence>
<keyword evidence="2" id="KW-1185">Reference proteome</keyword>
<dbReference type="OrthoDB" id="9974794at2"/>
<gene>
    <name evidence="1" type="ORF">CDN99_04660</name>
</gene>
<sequence length="87" mass="10110">MILLVHYDRRAQSLMRLERYDDADMSKAQDDMLELELSLLGSDADDEIAIFRAETEALFRSQVRYFHSSSLIDEKQMTSSSERPFAC</sequence>
<dbReference type="EMBL" id="NIOF01000001">
    <property type="protein sequence ID" value="OWQ93743.1"/>
    <property type="molecule type" value="Genomic_DNA"/>
</dbReference>
<protein>
    <submittedName>
        <fullName evidence="1">Uncharacterized protein</fullName>
    </submittedName>
</protein>
<comment type="caution">
    <text evidence="1">The sequence shown here is derived from an EMBL/GenBank/DDBJ whole genome shotgun (WGS) entry which is preliminary data.</text>
</comment>
<dbReference type="AlphaFoldDB" id="A0A246JMK3"/>
<evidence type="ECO:0000313" key="2">
    <source>
        <dbReference type="Proteomes" id="UP000197468"/>
    </source>
</evidence>
<name>A0A246JMK3_9BURK</name>
<dbReference type="RefSeq" id="WP_088382964.1">
    <property type="nucleotide sequence ID" value="NZ_NIOF01000001.1"/>
</dbReference>
<reference evidence="1 2" key="1">
    <citation type="journal article" date="2008" name="Int. J. Syst. Evol. Microbiol.">
        <title>Description of Roseateles aquatilis sp. nov. and Roseateles terrae sp. nov., in the class Betaproteobacteria, and emended description of the genus Roseateles.</title>
        <authorList>
            <person name="Gomila M."/>
            <person name="Bowien B."/>
            <person name="Falsen E."/>
            <person name="Moore E.R."/>
            <person name="Lalucat J."/>
        </authorList>
    </citation>
    <scope>NUCLEOTIDE SEQUENCE [LARGE SCALE GENOMIC DNA]</scope>
    <source>
        <strain evidence="1 2">CCUG 48205</strain>
    </source>
</reference>
<proteinExistence type="predicted"/>
<dbReference type="Proteomes" id="UP000197468">
    <property type="component" value="Unassembled WGS sequence"/>
</dbReference>
<accession>A0A246JMK3</accession>
<organism evidence="1 2">
    <name type="scientific">Roseateles aquatilis</name>
    <dbReference type="NCBI Taxonomy" id="431061"/>
    <lineage>
        <taxon>Bacteria</taxon>
        <taxon>Pseudomonadati</taxon>
        <taxon>Pseudomonadota</taxon>
        <taxon>Betaproteobacteria</taxon>
        <taxon>Burkholderiales</taxon>
        <taxon>Sphaerotilaceae</taxon>
        <taxon>Roseateles</taxon>
    </lineage>
</organism>